<proteinExistence type="predicted"/>
<dbReference type="EMBL" id="JAXOVC010000007">
    <property type="protein sequence ID" value="KAK4499587.1"/>
    <property type="molecule type" value="Genomic_DNA"/>
</dbReference>
<keyword evidence="3" id="KW-1185">Reference proteome</keyword>
<reference evidence="2 3" key="1">
    <citation type="journal article" date="2023" name="G3 (Bethesda)">
        <title>A chromosome-level genome assembly of Zasmidium syzygii isolated from banana leaves.</title>
        <authorList>
            <person name="van Westerhoven A.C."/>
            <person name="Mehrabi R."/>
            <person name="Talebi R."/>
            <person name="Steentjes M.B.F."/>
            <person name="Corcolon B."/>
            <person name="Chong P.A."/>
            <person name="Kema G.H.J."/>
            <person name="Seidl M.F."/>
        </authorList>
    </citation>
    <scope>NUCLEOTIDE SEQUENCE [LARGE SCALE GENOMIC DNA]</scope>
    <source>
        <strain evidence="2 3">P124</strain>
    </source>
</reference>
<dbReference type="PANTHER" id="PTHR36578">
    <property type="entry name" value="CHROMOSOME 15, WHOLE GENOME SHOTGUN SEQUENCE"/>
    <property type="match status" value="1"/>
</dbReference>
<name>A0ABR0EDN7_ZASCE</name>
<organism evidence="2 3">
    <name type="scientific">Zasmidium cellare</name>
    <name type="common">Wine cellar mold</name>
    <name type="synonym">Racodium cellare</name>
    <dbReference type="NCBI Taxonomy" id="395010"/>
    <lineage>
        <taxon>Eukaryota</taxon>
        <taxon>Fungi</taxon>
        <taxon>Dikarya</taxon>
        <taxon>Ascomycota</taxon>
        <taxon>Pezizomycotina</taxon>
        <taxon>Dothideomycetes</taxon>
        <taxon>Dothideomycetidae</taxon>
        <taxon>Mycosphaerellales</taxon>
        <taxon>Mycosphaerellaceae</taxon>
        <taxon>Zasmidium</taxon>
    </lineage>
</organism>
<dbReference type="Proteomes" id="UP001305779">
    <property type="component" value="Unassembled WGS sequence"/>
</dbReference>
<sequence length="458" mass="48466">MINNRNLLAGAALIGSAFSSPAPQQLDFAQIAAAPLVASGPSAVDSDGVQTATLYTSVAISGVATASATATSAPGNARRDATTSGYTPYYPALATGYTTDPALTATTSAGQACPTTPEAGTYCGFINPLDPCAPQPDGYGPVPTPDTASAFLAYPPFHSSAQAAPTNVPSVNNTQYSQVFKDLNASVSAQSYLGLYSLQSYDVAGCAAKCDSTDLCTAFNIFIERDPSLNPSANDSTAPTVWGYWCPNPPSMTVYKCTLWGSNIDASMATNTGEKRHDFDVVITGSDGYDKTNITTPPECSPPVISSTSSVPIPTTTSKPTKPTVPATTTTTATAKPTSPSTPNWPNHPWGPPENCHGKGINNGKNWMGSRFFPGPFNPQVCSDYALLQNLANSKAKNGQKCQMFNAYYLHKNNKPLGTYCNLYNTYLDSSWATFSGSRSGRDQYDCKQSWTYTLQEW</sequence>
<evidence type="ECO:0000313" key="3">
    <source>
        <dbReference type="Proteomes" id="UP001305779"/>
    </source>
</evidence>
<gene>
    <name evidence="2" type="ORF">PRZ48_010105</name>
</gene>
<evidence type="ECO:0000256" key="1">
    <source>
        <dbReference type="SAM" id="MobiDB-lite"/>
    </source>
</evidence>
<evidence type="ECO:0000313" key="2">
    <source>
        <dbReference type="EMBL" id="KAK4499587.1"/>
    </source>
</evidence>
<accession>A0ABR0EDN7</accession>
<comment type="caution">
    <text evidence="2">The sequence shown here is derived from an EMBL/GenBank/DDBJ whole genome shotgun (WGS) entry which is preliminary data.</text>
</comment>
<protein>
    <submittedName>
        <fullName evidence="2">Uncharacterized protein</fullName>
    </submittedName>
</protein>
<dbReference type="PANTHER" id="PTHR36578:SF1">
    <property type="entry name" value="APPLE DOMAIN-CONTAINING PROTEIN"/>
    <property type="match status" value="1"/>
</dbReference>
<feature type="region of interest" description="Disordered" evidence="1">
    <location>
        <begin position="294"/>
        <end position="357"/>
    </location>
</feature>
<feature type="compositionally biased region" description="Low complexity" evidence="1">
    <location>
        <begin position="302"/>
        <end position="342"/>
    </location>
</feature>